<evidence type="ECO:0000256" key="4">
    <source>
        <dbReference type="ARBA" id="ARBA00022723"/>
    </source>
</evidence>
<dbReference type="PANTHER" id="PTHR10134">
    <property type="entry name" value="CYTOCHROME B-C1 COMPLEX SUBUNIT RIESKE, MITOCHONDRIAL"/>
    <property type="match status" value="1"/>
</dbReference>
<keyword evidence="3" id="KW-0001">2Fe-2S</keyword>
<dbReference type="Pfam" id="PF00355">
    <property type="entry name" value="Rieske"/>
    <property type="match status" value="1"/>
</dbReference>
<organism evidence="12 13">
    <name type="scientific">Streptosporangium amethystogenes subsp. fukuiense</name>
    <dbReference type="NCBI Taxonomy" id="698418"/>
    <lineage>
        <taxon>Bacteria</taxon>
        <taxon>Bacillati</taxon>
        <taxon>Actinomycetota</taxon>
        <taxon>Actinomycetes</taxon>
        <taxon>Streptosporangiales</taxon>
        <taxon>Streptosporangiaceae</taxon>
        <taxon>Streptosporangium</taxon>
    </lineage>
</organism>
<evidence type="ECO:0000256" key="1">
    <source>
        <dbReference type="ARBA" id="ARBA00002494"/>
    </source>
</evidence>
<evidence type="ECO:0000256" key="5">
    <source>
        <dbReference type="ARBA" id="ARBA00023004"/>
    </source>
</evidence>
<dbReference type="InterPro" id="IPR036922">
    <property type="entry name" value="Rieske_2Fe-2S_sf"/>
</dbReference>
<keyword evidence="6" id="KW-0411">Iron-sulfur</keyword>
<feature type="signal peptide" evidence="10">
    <location>
        <begin position="1"/>
        <end position="34"/>
    </location>
</feature>
<evidence type="ECO:0000313" key="13">
    <source>
        <dbReference type="Proteomes" id="UP001596514"/>
    </source>
</evidence>
<evidence type="ECO:0000256" key="8">
    <source>
        <dbReference type="ARBA" id="ARBA00029586"/>
    </source>
</evidence>
<dbReference type="Proteomes" id="UP001596514">
    <property type="component" value="Unassembled WGS sequence"/>
</dbReference>
<evidence type="ECO:0000256" key="6">
    <source>
        <dbReference type="ARBA" id="ARBA00023014"/>
    </source>
</evidence>
<comment type="caution">
    <text evidence="12">The sequence shown here is derived from an EMBL/GenBank/DDBJ whole genome shotgun (WGS) entry which is preliminary data.</text>
</comment>
<gene>
    <name evidence="12" type="ORF">ACFQVD_31370</name>
</gene>
<dbReference type="EMBL" id="JBHTEE010000001">
    <property type="protein sequence ID" value="MFC7604618.1"/>
    <property type="molecule type" value="Genomic_DNA"/>
</dbReference>
<keyword evidence="5" id="KW-0408">Iron</keyword>
<keyword evidence="7" id="KW-1015">Disulfide bond</keyword>
<keyword evidence="4" id="KW-0479">Metal-binding</keyword>
<dbReference type="PROSITE" id="PS51296">
    <property type="entry name" value="RIESKE"/>
    <property type="match status" value="1"/>
</dbReference>
<reference evidence="13" key="1">
    <citation type="journal article" date="2019" name="Int. J. Syst. Evol. Microbiol.">
        <title>The Global Catalogue of Microorganisms (GCM) 10K type strain sequencing project: providing services to taxonomists for standard genome sequencing and annotation.</title>
        <authorList>
            <consortium name="The Broad Institute Genomics Platform"/>
            <consortium name="The Broad Institute Genome Sequencing Center for Infectious Disease"/>
            <person name="Wu L."/>
            <person name="Ma J."/>
        </authorList>
    </citation>
    <scope>NUCLEOTIDE SEQUENCE [LARGE SCALE GENOMIC DNA]</scope>
    <source>
        <strain evidence="13">JCM 10083</strain>
    </source>
</reference>
<dbReference type="PRINTS" id="PR00162">
    <property type="entry name" value="RIESKE"/>
</dbReference>
<proteinExistence type="predicted"/>
<protein>
    <recommendedName>
        <fullName evidence="2">Cytochrome bc1 complex Rieske iron-sulfur subunit</fullName>
    </recommendedName>
    <alternativeName>
        <fullName evidence="8">Cytochrome bc1 reductase complex subunit QcrA</fullName>
    </alternativeName>
</protein>
<accession>A0ABW2T973</accession>
<evidence type="ECO:0000256" key="2">
    <source>
        <dbReference type="ARBA" id="ARBA00015816"/>
    </source>
</evidence>
<sequence length="136" mass="14027">MPTPTRRLMIFRGLAGGAAAAIASAVAWVRPAEAAEEAGETAGPVLARTSSIPVGGGRIINGRWVVTQPVKGTFRAFSAKCTHQGCAVATIRGGTINCPCHGSRFRIADGSVARGPAGRPLARRKIKISKGVIRLG</sequence>
<dbReference type="SUPFAM" id="SSF50022">
    <property type="entry name" value="ISP domain"/>
    <property type="match status" value="1"/>
</dbReference>
<dbReference type="InterPro" id="IPR006311">
    <property type="entry name" value="TAT_signal"/>
</dbReference>
<dbReference type="InterPro" id="IPR005805">
    <property type="entry name" value="Rieske_Fe-S_prot_C"/>
</dbReference>
<evidence type="ECO:0000256" key="7">
    <source>
        <dbReference type="ARBA" id="ARBA00023157"/>
    </source>
</evidence>
<dbReference type="InterPro" id="IPR014349">
    <property type="entry name" value="Rieske_Fe-S_prot"/>
</dbReference>
<evidence type="ECO:0000256" key="9">
    <source>
        <dbReference type="ARBA" id="ARBA00034078"/>
    </source>
</evidence>
<dbReference type="Gene3D" id="2.102.10.10">
    <property type="entry name" value="Rieske [2Fe-2S] iron-sulphur domain"/>
    <property type="match status" value="1"/>
</dbReference>
<evidence type="ECO:0000256" key="3">
    <source>
        <dbReference type="ARBA" id="ARBA00022714"/>
    </source>
</evidence>
<dbReference type="CDD" id="cd03467">
    <property type="entry name" value="Rieske"/>
    <property type="match status" value="1"/>
</dbReference>
<comment type="function">
    <text evidence="1">Iron-sulfur subunit of the cytochrome bc1 complex, an essential component of the respiratory electron transport chain required for ATP synthesis. The bc1 complex catalyzes the oxidation of menaquinol and the reduction of cytochrome c in the respiratory chain. The bc1 complex operates through a Q-cycle mechanism that couples electron transfer to generation of the proton gradient that drives ATP synthesis.</text>
</comment>
<keyword evidence="10" id="KW-0732">Signal</keyword>
<evidence type="ECO:0000259" key="11">
    <source>
        <dbReference type="PROSITE" id="PS51296"/>
    </source>
</evidence>
<comment type="cofactor">
    <cofactor evidence="9">
        <name>[2Fe-2S] cluster</name>
        <dbReference type="ChEBI" id="CHEBI:190135"/>
    </cofactor>
</comment>
<feature type="chain" id="PRO_5045654170" description="Cytochrome bc1 complex Rieske iron-sulfur subunit" evidence="10">
    <location>
        <begin position="35"/>
        <end position="136"/>
    </location>
</feature>
<evidence type="ECO:0000256" key="10">
    <source>
        <dbReference type="SAM" id="SignalP"/>
    </source>
</evidence>
<feature type="domain" description="Rieske" evidence="11">
    <location>
        <begin position="44"/>
        <end position="135"/>
    </location>
</feature>
<name>A0ABW2T973_9ACTN</name>
<dbReference type="PROSITE" id="PS51318">
    <property type="entry name" value="TAT"/>
    <property type="match status" value="1"/>
</dbReference>
<dbReference type="InterPro" id="IPR017941">
    <property type="entry name" value="Rieske_2Fe-2S"/>
</dbReference>
<evidence type="ECO:0000313" key="12">
    <source>
        <dbReference type="EMBL" id="MFC7604618.1"/>
    </source>
</evidence>
<dbReference type="RefSeq" id="WP_343970638.1">
    <property type="nucleotide sequence ID" value="NZ_BAAAGK010000087.1"/>
</dbReference>
<keyword evidence="13" id="KW-1185">Reference proteome</keyword>